<reference evidence="2" key="2">
    <citation type="submission" date="2018-05" db="EMBL/GenBank/DDBJ databases">
        <title>OmerRS3 (Oryza meridionalis Reference Sequence Version 3).</title>
        <authorList>
            <person name="Zhang J."/>
            <person name="Kudrna D."/>
            <person name="Lee S."/>
            <person name="Talag J."/>
            <person name="Welchert J."/>
            <person name="Wing R.A."/>
        </authorList>
    </citation>
    <scope>NUCLEOTIDE SEQUENCE [LARGE SCALE GENOMIC DNA]</scope>
    <source>
        <strain evidence="2">cv. OR44</strain>
    </source>
</reference>
<dbReference type="Proteomes" id="UP000008021">
    <property type="component" value="Chromosome 7"/>
</dbReference>
<dbReference type="AlphaFoldDB" id="A0A0E0EBW7"/>
<proteinExistence type="predicted"/>
<evidence type="ECO:0000256" key="1">
    <source>
        <dbReference type="SAM" id="MobiDB-lite"/>
    </source>
</evidence>
<reference evidence="2" key="1">
    <citation type="submission" date="2015-04" db="UniProtKB">
        <authorList>
            <consortium name="EnsemblPlants"/>
        </authorList>
    </citation>
    <scope>IDENTIFICATION</scope>
</reference>
<name>A0A0E0EBW7_9ORYZ</name>
<dbReference type="EnsemblPlants" id="OMERI07G12800.1">
    <property type="protein sequence ID" value="OMERI07G12800.1"/>
    <property type="gene ID" value="OMERI07G12800"/>
</dbReference>
<accession>A0A0E0EBW7</accession>
<organism evidence="2">
    <name type="scientific">Oryza meridionalis</name>
    <dbReference type="NCBI Taxonomy" id="40149"/>
    <lineage>
        <taxon>Eukaryota</taxon>
        <taxon>Viridiplantae</taxon>
        <taxon>Streptophyta</taxon>
        <taxon>Embryophyta</taxon>
        <taxon>Tracheophyta</taxon>
        <taxon>Spermatophyta</taxon>
        <taxon>Magnoliopsida</taxon>
        <taxon>Liliopsida</taxon>
        <taxon>Poales</taxon>
        <taxon>Poaceae</taxon>
        <taxon>BOP clade</taxon>
        <taxon>Oryzoideae</taxon>
        <taxon>Oryzeae</taxon>
        <taxon>Oryzinae</taxon>
        <taxon>Oryza</taxon>
    </lineage>
</organism>
<dbReference type="STRING" id="40149.A0A0E0EBW7"/>
<feature type="compositionally biased region" description="Basic and acidic residues" evidence="1">
    <location>
        <begin position="147"/>
        <end position="168"/>
    </location>
</feature>
<evidence type="ECO:0000313" key="2">
    <source>
        <dbReference type="EnsemblPlants" id="OMERI07G12800.1"/>
    </source>
</evidence>
<keyword evidence="3" id="KW-1185">Reference proteome</keyword>
<dbReference type="Gramene" id="OMERI07G12800.1">
    <property type="protein sequence ID" value="OMERI07G12800.1"/>
    <property type="gene ID" value="OMERI07G12800"/>
</dbReference>
<feature type="region of interest" description="Disordered" evidence="1">
    <location>
        <begin position="138"/>
        <end position="168"/>
    </location>
</feature>
<protein>
    <submittedName>
        <fullName evidence="2">Uncharacterized protein</fullName>
    </submittedName>
</protein>
<sequence>MTTRSQIPFPKFQHPPKQINSARNQELGKGDTIHAIIKFSSNKLSGHEPTCKRIVAVGMGSSKSESVIAVDKAESTLRNLDRFEANAQHEAGPTTPDCNYSSPGCFNANVKQVAMATRWQTRRTRLDHYLGEPALANDNKVTMAEAARSHGEEGDEDVNRDGVREADN</sequence>
<evidence type="ECO:0000313" key="3">
    <source>
        <dbReference type="Proteomes" id="UP000008021"/>
    </source>
</evidence>
<dbReference type="HOGENOM" id="CLU_135283_0_0_1"/>